<accession>A0A8U0HU26</accession>
<keyword evidence="2" id="KW-0812">Transmembrane</keyword>
<dbReference type="Proteomes" id="UP000830729">
    <property type="component" value="Chromosome"/>
</dbReference>
<keyword evidence="2" id="KW-1133">Transmembrane helix</keyword>
<evidence type="ECO:0000313" key="3">
    <source>
        <dbReference type="EMBL" id="UPV74565.1"/>
    </source>
</evidence>
<proteinExistence type="predicted"/>
<protein>
    <submittedName>
        <fullName evidence="3">Uncharacterized protein</fullName>
    </submittedName>
</protein>
<evidence type="ECO:0000313" key="4">
    <source>
        <dbReference type="Proteomes" id="UP000830729"/>
    </source>
</evidence>
<keyword evidence="2" id="KW-0472">Membrane</keyword>
<reference evidence="3 4" key="1">
    <citation type="submission" date="2022-04" db="EMBL/GenBank/DDBJ databases">
        <title>Diverse halophilic archaea isolated from saline environments.</title>
        <authorList>
            <person name="Cui H.-L."/>
        </authorList>
    </citation>
    <scope>NUCLEOTIDE SEQUENCE [LARGE SCALE GENOMIC DNA]</scope>
    <source>
        <strain evidence="3 4">XZYJT49</strain>
    </source>
</reference>
<dbReference type="RefSeq" id="WP_248650610.1">
    <property type="nucleotide sequence ID" value="NZ_CP096659.1"/>
</dbReference>
<name>A0A8U0HU26_9EURY</name>
<organism evidence="3 4">
    <name type="scientific">Halorussus limi</name>
    <dbReference type="NCBI Taxonomy" id="2938695"/>
    <lineage>
        <taxon>Archaea</taxon>
        <taxon>Methanobacteriati</taxon>
        <taxon>Methanobacteriota</taxon>
        <taxon>Stenosarchaea group</taxon>
        <taxon>Halobacteria</taxon>
        <taxon>Halobacteriales</taxon>
        <taxon>Haladaptataceae</taxon>
        <taxon>Halorussus</taxon>
    </lineage>
</organism>
<sequence length="100" mass="10647">MGILEIHFHDSEFSWSVNSGSDEGRSLSLGSGGSSATTDGGEPRRRPSIKPKLQSFAIMALVVGAGVAYNRIQGRRARRAAEAEEEEAAGGGPFSRLRSR</sequence>
<feature type="compositionally biased region" description="Low complexity" evidence="1">
    <location>
        <begin position="26"/>
        <end position="40"/>
    </location>
</feature>
<evidence type="ECO:0000256" key="1">
    <source>
        <dbReference type="SAM" id="MobiDB-lite"/>
    </source>
</evidence>
<feature type="transmembrane region" description="Helical" evidence="2">
    <location>
        <begin position="53"/>
        <end position="69"/>
    </location>
</feature>
<feature type="region of interest" description="Disordered" evidence="1">
    <location>
        <begin position="18"/>
        <end position="50"/>
    </location>
</feature>
<dbReference type="AlphaFoldDB" id="A0A8U0HU26"/>
<keyword evidence="4" id="KW-1185">Reference proteome</keyword>
<dbReference type="EMBL" id="CP096659">
    <property type="protein sequence ID" value="UPV74565.1"/>
    <property type="molecule type" value="Genomic_DNA"/>
</dbReference>
<dbReference type="GeneID" id="72183633"/>
<gene>
    <name evidence="3" type="ORF">M0R89_00500</name>
</gene>
<feature type="region of interest" description="Disordered" evidence="1">
    <location>
        <begin position="76"/>
        <end position="100"/>
    </location>
</feature>
<dbReference type="KEGG" id="halx:M0R89_00500"/>
<evidence type="ECO:0000256" key="2">
    <source>
        <dbReference type="SAM" id="Phobius"/>
    </source>
</evidence>